<sequence length="249" mass="27230">MATNPSLQCMAATEEAVREDASTGTRQPPASHTLGGESSSSPSYQGPKANLLLDFTSQIDNETTLDLLDLLPNTFGDNDAASPLIDSTVVRCPLGHGSRSERHQNISRCPRVFALLSNTSTKILYNPGPYNRYQIMTCLGALVPSACNAYARITEMIDRDADVANARDKELFFPFRDFGGLWALVMDDQQGALVMPGLKDVIDELDWSTKLRHQIIEDLMAAGKTPNIPNTTSTATRRFHQSTRAARGL</sequence>
<reference evidence="2 3" key="1">
    <citation type="journal article" date="2014" name="Proc. Natl. Acad. Sci. U.S.A.">
        <title>Trajectory and genomic determinants of fungal-pathogen speciation and host adaptation.</title>
        <authorList>
            <person name="Hu X."/>
            <person name="Xiao G."/>
            <person name="Zheng P."/>
            <person name="Shang Y."/>
            <person name="Su Y."/>
            <person name="Zhang X."/>
            <person name="Liu X."/>
            <person name="Zhan S."/>
            <person name="St Leger R.J."/>
            <person name="Wang C."/>
        </authorList>
    </citation>
    <scope>NUCLEOTIDE SEQUENCE [LARGE SCALE GENOMIC DNA]</scope>
    <source>
        <strain evidence="2 3">ARSEF 1941</strain>
    </source>
</reference>
<feature type="compositionally biased region" description="Polar residues" evidence="1">
    <location>
        <begin position="22"/>
        <end position="44"/>
    </location>
</feature>
<dbReference type="HOGENOM" id="CLU_1115965_0_0_1"/>
<feature type="region of interest" description="Disordered" evidence="1">
    <location>
        <begin position="1"/>
        <end position="47"/>
    </location>
</feature>
<name>A0A0B2X0P5_METAS</name>
<dbReference type="Proteomes" id="UP000030816">
    <property type="component" value="Unassembled WGS sequence"/>
</dbReference>
<comment type="caution">
    <text evidence="2">The sequence shown here is derived from an EMBL/GenBank/DDBJ whole genome shotgun (WGS) entry which is preliminary data.</text>
</comment>
<keyword evidence="3" id="KW-1185">Reference proteome</keyword>
<accession>A0A0B2X0P5</accession>
<feature type="region of interest" description="Disordered" evidence="1">
    <location>
        <begin position="226"/>
        <end position="249"/>
    </location>
</feature>
<evidence type="ECO:0000313" key="3">
    <source>
        <dbReference type="Proteomes" id="UP000030816"/>
    </source>
</evidence>
<feature type="compositionally biased region" description="Polar residues" evidence="1">
    <location>
        <begin position="227"/>
        <end position="236"/>
    </location>
</feature>
<dbReference type="RefSeq" id="XP_040680929.1">
    <property type="nucleotide sequence ID" value="XM_040820586.1"/>
</dbReference>
<evidence type="ECO:0000256" key="1">
    <source>
        <dbReference type="SAM" id="MobiDB-lite"/>
    </source>
</evidence>
<dbReference type="STRING" id="1081103.A0A0B2X0P5"/>
<dbReference type="AlphaFoldDB" id="A0A0B2X0P5"/>
<dbReference type="GeneID" id="63736242"/>
<proteinExistence type="predicted"/>
<gene>
    <name evidence="2" type="ORF">MAM_01787</name>
</gene>
<organism evidence="2 3">
    <name type="scientific">Metarhizium album (strain ARSEF 1941)</name>
    <dbReference type="NCBI Taxonomy" id="1081103"/>
    <lineage>
        <taxon>Eukaryota</taxon>
        <taxon>Fungi</taxon>
        <taxon>Dikarya</taxon>
        <taxon>Ascomycota</taxon>
        <taxon>Pezizomycotina</taxon>
        <taxon>Sordariomycetes</taxon>
        <taxon>Hypocreomycetidae</taxon>
        <taxon>Hypocreales</taxon>
        <taxon>Clavicipitaceae</taxon>
        <taxon>Metarhizium</taxon>
    </lineage>
</organism>
<protein>
    <submittedName>
        <fullName evidence="2">Uncharacterized protein</fullName>
    </submittedName>
</protein>
<dbReference type="EMBL" id="AZHE01000003">
    <property type="protein sequence ID" value="KHN99863.1"/>
    <property type="molecule type" value="Genomic_DNA"/>
</dbReference>
<dbReference type="OrthoDB" id="3498215at2759"/>
<evidence type="ECO:0000313" key="2">
    <source>
        <dbReference type="EMBL" id="KHN99863.1"/>
    </source>
</evidence>